<keyword evidence="3" id="KW-1185">Reference proteome</keyword>
<feature type="chain" id="PRO_5041346196" evidence="1">
    <location>
        <begin position="20"/>
        <end position="512"/>
    </location>
</feature>
<evidence type="ECO:0000313" key="2">
    <source>
        <dbReference type="EMBL" id="CAI9715384.1"/>
    </source>
</evidence>
<reference evidence="2" key="1">
    <citation type="submission" date="2023-08" db="EMBL/GenBank/DDBJ databases">
        <authorList>
            <person name="Alioto T."/>
            <person name="Alioto T."/>
            <person name="Gomez Garrido J."/>
        </authorList>
    </citation>
    <scope>NUCLEOTIDE SEQUENCE</scope>
</reference>
<proteinExistence type="predicted"/>
<evidence type="ECO:0000313" key="3">
    <source>
        <dbReference type="Proteomes" id="UP001162480"/>
    </source>
</evidence>
<gene>
    <name evidence="2" type="ORF">OCTVUL_1B025231</name>
</gene>
<keyword evidence="1" id="KW-0732">Signal</keyword>
<feature type="signal peptide" evidence="1">
    <location>
        <begin position="1"/>
        <end position="19"/>
    </location>
</feature>
<dbReference type="SUPFAM" id="SSF57625">
    <property type="entry name" value="Invertebrate chitin-binding proteins"/>
    <property type="match status" value="1"/>
</dbReference>
<organism evidence="2 3">
    <name type="scientific">Octopus vulgaris</name>
    <name type="common">Common octopus</name>
    <dbReference type="NCBI Taxonomy" id="6645"/>
    <lineage>
        <taxon>Eukaryota</taxon>
        <taxon>Metazoa</taxon>
        <taxon>Spiralia</taxon>
        <taxon>Lophotrochozoa</taxon>
        <taxon>Mollusca</taxon>
        <taxon>Cephalopoda</taxon>
        <taxon>Coleoidea</taxon>
        <taxon>Octopodiformes</taxon>
        <taxon>Octopoda</taxon>
        <taxon>Incirrata</taxon>
        <taxon>Octopodidae</taxon>
        <taxon>Octopus</taxon>
    </lineage>
</organism>
<sequence length="512" mass="57838">MKWYFVACIFLLVSKSVQSKSSQQILDEVKEIAKKSCTAENVQQNNFYFAHPEKKHFIQCDKWGKYRVMQCAPGAKVIEIARKSCTKENNYMSCTTTILIISFLTNEEHHNTSCLQILVSLPYNFGQPTKDIVTEGKVGDDIVERVLDVLTSYNISFDRKCLQDLAFLRSNNGVPYITGKGGIWRVNSSQLTDAQTACQTSLFNQCRISKLLTGEEVSSFDIADLDKPLYSALAMIFYVLSLDKSIPIQDYEKYCKLPIKPLKLSNQEPKDGCGGGIGGCSNGCSGGCEDDSDIDSLYIKINERMLKRIQEACKKALSSTCDLYKEIFHYDISSATINDMDKPLYSGLMIFLYILSLDEPIPENRREQAIYWRKHVNLDGKLGDYLTHSDQILGFENIETPCSGNLVNSSGPPYCKMPNVCSRSAIEKEDIYFPYTDPRIFVKCLDTYKYYIMSCPPDFVWSQTTDACIPQNAGNDNKAYQYSRTTGGSTAIVNSMQLILISFSIYLIELYL</sequence>
<dbReference type="Proteomes" id="UP001162480">
    <property type="component" value="Chromosome 1"/>
</dbReference>
<dbReference type="InterPro" id="IPR036508">
    <property type="entry name" value="Chitin-bd_dom_sf"/>
</dbReference>
<accession>A0AA36EW17</accession>
<dbReference type="AlphaFoldDB" id="A0AA36EW17"/>
<name>A0AA36EW17_OCTVU</name>
<dbReference type="EMBL" id="OX597814">
    <property type="protein sequence ID" value="CAI9715384.1"/>
    <property type="molecule type" value="Genomic_DNA"/>
</dbReference>
<protein>
    <submittedName>
        <fullName evidence="2">Collagen alpha-1(XIV) chain-like</fullName>
    </submittedName>
</protein>
<evidence type="ECO:0000256" key="1">
    <source>
        <dbReference type="SAM" id="SignalP"/>
    </source>
</evidence>
<dbReference type="GO" id="GO:0008061">
    <property type="term" value="F:chitin binding"/>
    <property type="evidence" value="ECO:0007669"/>
    <property type="project" value="InterPro"/>
</dbReference>
<dbReference type="GO" id="GO:0005581">
    <property type="term" value="C:collagen trimer"/>
    <property type="evidence" value="ECO:0007669"/>
    <property type="project" value="UniProtKB-KW"/>
</dbReference>